<accession>A0A2W6NJK5</accession>
<evidence type="ECO:0000256" key="1">
    <source>
        <dbReference type="SAM" id="MobiDB-lite"/>
    </source>
</evidence>
<feature type="region of interest" description="Disordered" evidence="1">
    <location>
        <begin position="34"/>
        <end position="68"/>
    </location>
</feature>
<evidence type="ECO:0000313" key="2">
    <source>
        <dbReference type="EMBL" id="PZT49130.1"/>
    </source>
</evidence>
<dbReference type="RefSeq" id="WP_111228880.1">
    <property type="nucleotide sequence ID" value="NZ_NBIU01000001.1"/>
</dbReference>
<protein>
    <recommendedName>
        <fullName evidence="4">Motility protein</fullName>
    </recommendedName>
</protein>
<evidence type="ECO:0008006" key="4">
    <source>
        <dbReference type="Google" id="ProtNLM"/>
    </source>
</evidence>
<dbReference type="OrthoDB" id="5325800at2"/>
<dbReference type="AlphaFoldDB" id="A0A2W6NJK5"/>
<comment type="caution">
    <text evidence="2">The sequence shown here is derived from an EMBL/GenBank/DDBJ whole genome shotgun (WGS) entry which is preliminary data.</text>
</comment>
<name>A0A2W6NJK5_9HELI</name>
<evidence type="ECO:0000313" key="3">
    <source>
        <dbReference type="Proteomes" id="UP000249746"/>
    </source>
</evidence>
<reference evidence="2 3" key="1">
    <citation type="submission" date="2017-03" db="EMBL/GenBank/DDBJ databases">
        <title>Genomic and clinical evidence uncovers the enterohepatic species Helicobacter valdiviensis as a potential human intestinal pathogen.</title>
        <authorList>
            <person name="Fresia P."/>
            <person name="Jara R."/>
            <person name="Sierra R."/>
            <person name="Ferres I."/>
            <person name="Greif G."/>
            <person name="Iraola G."/>
            <person name="Collado L."/>
        </authorList>
    </citation>
    <scope>NUCLEOTIDE SEQUENCE [LARGE SCALE GENOMIC DNA]</scope>
    <source>
        <strain evidence="2 3">WBE14</strain>
    </source>
</reference>
<proteinExistence type="predicted"/>
<dbReference type="EMBL" id="NBIU01000001">
    <property type="protein sequence ID" value="PZT49130.1"/>
    <property type="molecule type" value="Genomic_DNA"/>
</dbReference>
<feature type="compositionally biased region" description="Polar residues" evidence="1">
    <location>
        <begin position="34"/>
        <end position="49"/>
    </location>
</feature>
<sequence length="68" mass="6844">MVSGINTSSVAVSGNLSVLKKALDTNEQLMSSLISNMQGASSNLQSPQQAPKAPSTPAPSNGGLDIMA</sequence>
<dbReference type="Proteomes" id="UP000249746">
    <property type="component" value="Unassembled WGS sequence"/>
</dbReference>
<gene>
    <name evidence="2" type="ORF">B6S12_00625</name>
</gene>
<organism evidence="2 3">
    <name type="scientific">Helicobacter valdiviensis</name>
    <dbReference type="NCBI Taxonomy" id="1458358"/>
    <lineage>
        <taxon>Bacteria</taxon>
        <taxon>Pseudomonadati</taxon>
        <taxon>Campylobacterota</taxon>
        <taxon>Epsilonproteobacteria</taxon>
        <taxon>Campylobacterales</taxon>
        <taxon>Helicobacteraceae</taxon>
        <taxon>Helicobacter</taxon>
    </lineage>
</organism>
<keyword evidence="3" id="KW-1185">Reference proteome</keyword>